<dbReference type="PROSITE" id="PS50850">
    <property type="entry name" value="MFS"/>
    <property type="match status" value="1"/>
</dbReference>
<evidence type="ECO:0000256" key="2">
    <source>
        <dbReference type="ARBA" id="ARBA00008240"/>
    </source>
</evidence>
<feature type="transmembrane region" description="Helical" evidence="10">
    <location>
        <begin position="87"/>
        <end position="106"/>
    </location>
</feature>
<name>A0A261SK94_9BORD</name>
<dbReference type="RefSeq" id="WP_094851567.1">
    <property type="nucleotide sequence ID" value="NZ_NEVM01000001.1"/>
</dbReference>
<keyword evidence="8 10" id="KW-0472">Membrane</keyword>
<dbReference type="SUPFAM" id="SSF103473">
    <property type="entry name" value="MFS general substrate transporter"/>
    <property type="match status" value="1"/>
</dbReference>
<evidence type="ECO:0000256" key="1">
    <source>
        <dbReference type="ARBA" id="ARBA00004651"/>
    </source>
</evidence>
<feature type="transmembrane region" description="Helical" evidence="10">
    <location>
        <begin position="188"/>
        <end position="207"/>
    </location>
</feature>
<keyword evidence="6" id="KW-0769">Symport</keyword>
<evidence type="ECO:0000313" key="13">
    <source>
        <dbReference type="Proteomes" id="UP000216020"/>
    </source>
</evidence>
<dbReference type="PANTHER" id="PTHR43528">
    <property type="entry name" value="ALPHA-KETOGLUTARATE PERMEASE"/>
    <property type="match status" value="1"/>
</dbReference>
<feature type="transmembrane region" description="Helical" evidence="10">
    <location>
        <begin position="307"/>
        <end position="327"/>
    </location>
</feature>
<feature type="transmembrane region" description="Helical" evidence="10">
    <location>
        <begin position="153"/>
        <end position="176"/>
    </location>
</feature>
<evidence type="ECO:0000256" key="9">
    <source>
        <dbReference type="SAM" id="MobiDB-lite"/>
    </source>
</evidence>
<dbReference type="InterPro" id="IPR005829">
    <property type="entry name" value="Sugar_transporter_CS"/>
</dbReference>
<dbReference type="Pfam" id="PF07690">
    <property type="entry name" value="MFS_1"/>
    <property type="match status" value="1"/>
</dbReference>
<dbReference type="EMBL" id="NEVM01000001">
    <property type="protein sequence ID" value="OZI37461.1"/>
    <property type="molecule type" value="Genomic_DNA"/>
</dbReference>
<gene>
    <name evidence="12" type="ORF">CAL29_03360</name>
</gene>
<comment type="caution">
    <text evidence="12">The sequence shown here is derived from an EMBL/GenBank/DDBJ whole genome shotgun (WGS) entry which is preliminary data.</text>
</comment>
<sequence>MMRNVQESGSPDLKRVAIAVGIGNFMEWFDWGLYGFFAVVIGKQMFPNNTPATQILATLAIFAVGFVLRPLGGVVLGPIGDKHGRRVALSISLLLMGISTAFLGLLPTYDQIGIWAPVLLLVIRCIQGFSTGGEVTGANAFLVESAPAHRRGLVGSIGSATSAFALMMASLTALIFTTSLSVADLESWGWRVPFIAAAPLSFAGLYLRLKLEDTPVFNQIKRENRIDDSSLWTKTRKDYRPILLTFAVGAVQGVGYYYLAAFAVNLLIVSVGLTRPLALTISTVTLAIYLCLCVVAGHLVDRYGRRSINLVGTVGFIVLLVPAFKLISTGDVMLIVAGLSLIALCQSLASVSTVVLMVELFPAGSRSTGSATGFNLANVLVSGPGPYVATWLGVVTGNPIAPAGYLIAVSVIALPIILRFLPETKGRDLSSDDAPDMNTPSTVAAAQYRH</sequence>
<comment type="similarity">
    <text evidence="2">Belongs to the major facilitator superfamily. Metabolite:H+ Symporter (MHS) family (TC 2.A.1.6) family.</text>
</comment>
<keyword evidence="5 10" id="KW-0812">Transmembrane</keyword>
<dbReference type="InterPro" id="IPR020846">
    <property type="entry name" value="MFS_dom"/>
</dbReference>
<dbReference type="GO" id="GO:0015293">
    <property type="term" value="F:symporter activity"/>
    <property type="evidence" value="ECO:0007669"/>
    <property type="project" value="UniProtKB-KW"/>
</dbReference>
<dbReference type="FunFam" id="1.20.1250.20:FF:000001">
    <property type="entry name" value="Dicarboxylate MFS transporter"/>
    <property type="match status" value="1"/>
</dbReference>
<keyword evidence="7 10" id="KW-1133">Transmembrane helix</keyword>
<feature type="domain" description="Major facilitator superfamily (MFS) profile" evidence="11">
    <location>
        <begin position="16"/>
        <end position="425"/>
    </location>
</feature>
<feature type="transmembrane region" description="Helical" evidence="10">
    <location>
        <begin position="400"/>
        <end position="421"/>
    </location>
</feature>
<dbReference type="AlphaFoldDB" id="A0A261SK94"/>
<dbReference type="PROSITE" id="PS00217">
    <property type="entry name" value="SUGAR_TRANSPORT_2"/>
    <property type="match status" value="1"/>
</dbReference>
<evidence type="ECO:0000256" key="7">
    <source>
        <dbReference type="ARBA" id="ARBA00022989"/>
    </source>
</evidence>
<keyword evidence="4" id="KW-1003">Cell membrane</keyword>
<dbReference type="GO" id="GO:0005886">
    <property type="term" value="C:plasma membrane"/>
    <property type="evidence" value="ECO:0007669"/>
    <property type="project" value="UniProtKB-SubCell"/>
</dbReference>
<evidence type="ECO:0000259" key="11">
    <source>
        <dbReference type="PROSITE" id="PS50850"/>
    </source>
</evidence>
<keyword evidence="13" id="KW-1185">Reference proteome</keyword>
<accession>A0A261SK94</accession>
<dbReference type="InterPro" id="IPR051084">
    <property type="entry name" value="H+-coupled_symporters"/>
</dbReference>
<feature type="transmembrane region" description="Helical" evidence="10">
    <location>
        <begin position="16"/>
        <end position="41"/>
    </location>
</feature>
<feature type="transmembrane region" description="Helical" evidence="10">
    <location>
        <begin position="112"/>
        <end position="132"/>
    </location>
</feature>
<proteinExistence type="inferred from homology"/>
<evidence type="ECO:0000313" key="12">
    <source>
        <dbReference type="EMBL" id="OZI37461.1"/>
    </source>
</evidence>
<dbReference type="Gene3D" id="1.20.1250.20">
    <property type="entry name" value="MFS general substrate transporter like domains"/>
    <property type="match status" value="2"/>
</dbReference>
<dbReference type="Proteomes" id="UP000216020">
    <property type="component" value="Unassembled WGS sequence"/>
</dbReference>
<feature type="transmembrane region" description="Helical" evidence="10">
    <location>
        <begin position="53"/>
        <end position="75"/>
    </location>
</feature>
<dbReference type="PANTHER" id="PTHR43528:SF1">
    <property type="entry name" value="ALPHA-KETOGLUTARATE PERMEASE"/>
    <property type="match status" value="1"/>
</dbReference>
<feature type="transmembrane region" description="Helical" evidence="10">
    <location>
        <begin position="333"/>
        <end position="361"/>
    </location>
</feature>
<reference evidence="13" key="1">
    <citation type="submission" date="2017-05" db="EMBL/GenBank/DDBJ databases">
        <title>Complete and WGS of Bordetella genogroups.</title>
        <authorList>
            <person name="Spilker T."/>
            <person name="Lipuma J."/>
        </authorList>
    </citation>
    <scope>NUCLEOTIDE SEQUENCE [LARGE SCALE GENOMIC DNA]</scope>
    <source>
        <strain evidence="13">AU16122</strain>
    </source>
</reference>
<evidence type="ECO:0000256" key="4">
    <source>
        <dbReference type="ARBA" id="ARBA00022475"/>
    </source>
</evidence>
<feature type="region of interest" description="Disordered" evidence="9">
    <location>
        <begin position="428"/>
        <end position="450"/>
    </location>
</feature>
<feature type="transmembrane region" description="Helical" evidence="10">
    <location>
        <begin position="242"/>
        <end position="271"/>
    </location>
</feature>
<feature type="transmembrane region" description="Helical" evidence="10">
    <location>
        <begin position="277"/>
        <end position="300"/>
    </location>
</feature>
<comment type="subcellular location">
    <subcellularLocation>
        <location evidence="1">Cell membrane</location>
        <topology evidence="1">Multi-pass membrane protein</topology>
    </subcellularLocation>
</comment>
<protein>
    <recommendedName>
        <fullName evidence="11">Major facilitator superfamily (MFS) profile domain-containing protein</fullName>
    </recommendedName>
</protein>
<evidence type="ECO:0000256" key="8">
    <source>
        <dbReference type="ARBA" id="ARBA00023136"/>
    </source>
</evidence>
<organism evidence="12 13">
    <name type="scientific">Bordetella genomosp. 10</name>
    <dbReference type="NCBI Taxonomy" id="1416804"/>
    <lineage>
        <taxon>Bacteria</taxon>
        <taxon>Pseudomonadati</taxon>
        <taxon>Pseudomonadota</taxon>
        <taxon>Betaproteobacteria</taxon>
        <taxon>Burkholderiales</taxon>
        <taxon>Alcaligenaceae</taxon>
        <taxon>Bordetella</taxon>
    </lineage>
</organism>
<evidence type="ECO:0000256" key="10">
    <source>
        <dbReference type="SAM" id="Phobius"/>
    </source>
</evidence>
<evidence type="ECO:0000256" key="5">
    <source>
        <dbReference type="ARBA" id="ARBA00022692"/>
    </source>
</evidence>
<keyword evidence="3" id="KW-0813">Transport</keyword>
<evidence type="ECO:0000256" key="3">
    <source>
        <dbReference type="ARBA" id="ARBA00022448"/>
    </source>
</evidence>
<feature type="transmembrane region" description="Helical" evidence="10">
    <location>
        <begin position="373"/>
        <end position="394"/>
    </location>
</feature>
<dbReference type="InterPro" id="IPR036259">
    <property type="entry name" value="MFS_trans_sf"/>
</dbReference>
<evidence type="ECO:0000256" key="6">
    <source>
        <dbReference type="ARBA" id="ARBA00022847"/>
    </source>
</evidence>
<dbReference type="OrthoDB" id="6766492at2"/>
<dbReference type="InterPro" id="IPR011701">
    <property type="entry name" value="MFS"/>
</dbReference>